<evidence type="ECO:0000313" key="3">
    <source>
        <dbReference type="Proteomes" id="UP000199520"/>
    </source>
</evidence>
<protein>
    <submittedName>
        <fullName evidence="2">PTS system, galactitol-specific IIA component</fullName>
    </submittedName>
</protein>
<gene>
    <name evidence="2" type="ORF">SAMN04490355_100761</name>
</gene>
<dbReference type="AlphaFoldDB" id="A0A1I4I9D8"/>
<dbReference type="CDD" id="cd00211">
    <property type="entry name" value="PTS_IIA_fru"/>
    <property type="match status" value="1"/>
</dbReference>
<name>A0A1I4I9D8_9FIRM</name>
<keyword evidence="3" id="KW-1185">Reference proteome</keyword>
<dbReference type="PANTHER" id="PTHR47738:SF3">
    <property type="entry name" value="PHOSPHOTRANSFERASE SYSTEM MANNITOL_FRUCTOSE-SPECIFIC IIA DOMAIN CONTAINING PROTEIN"/>
    <property type="match status" value="1"/>
</dbReference>
<reference evidence="3" key="1">
    <citation type="submission" date="2016-10" db="EMBL/GenBank/DDBJ databases">
        <authorList>
            <person name="Varghese N."/>
            <person name="Submissions S."/>
        </authorList>
    </citation>
    <scope>NUCLEOTIDE SEQUENCE [LARGE SCALE GENOMIC DNA]</scope>
    <source>
        <strain evidence="3">DSM 13327</strain>
    </source>
</reference>
<dbReference type="Pfam" id="PF00359">
    <property type="entry name" value="PTS_EIIA_2"/>
    <property type="match status" value="1"/>
</dbReference>
<dbReference type="STRING" id="1123291.SAMN04490355_100761"/>
<accession>A0A1I4I9D8</accession>
<proteinExistence type="predicted"/>
<dbReference type="SUPFAM" id="SSF55804">
    <property type="entry name" value="Phoshotransferase/anion transport protein"/>
    <property type="match status" value="1"/>
</dbReference>
<evidence type="ECO:0000259" key="1">
    <source>
        <dbReference type="PROSITE" id="PS51094"/>
    </source>
</evidence>
<dbReference type="OrthoDB" id="370976at2"/>
<dbReference type="RefSeq" id="WP_090933607.1">
    <property type="nucleotide sequence ID" value="NZ_FOTS01000007.1"/>
</dbReference>
<dbReference type="EMBL" id="FOTS01000007">
    <property type="protein sequence ID" value="SFL50920.1"/>
    <property type="molecule type" value="Genomic_DNA"/>
</dbReference>
<dbReference type="Proteomes" id="UP000199520">
    <property type="component" value="Unassembled WGS sequence"/>
</dbReference>
<dbReference type="InterPro" id="IPR016152">
    <property type="entry name" value="PTrfase/Anion_transptr"/>
</dbReference>
<organism evidence="2 3">
    <name type="scientific">Pelosinus propionicus DSM 13327</name>
    <dbReference type="NCBI Taxonomy" id="1123291"/>
    <lineage>
        <taxon>Bacteria</taxon>
        <taxon>Bacillati</taxon>
        <taxon>Bacillota</taxon>
        <taxon>Negativicutes</taxon>
        <taxon>Selenomonadales</taxon>
        <taxon>Sporomusaceae</taxon>
        <taxon>Pelosinus</taxon>
    </lineage>
</organism>
<dbReference type="Gene3D" id="3.40.930.10">
    <property type="entry name" value="Mannitol-specific EII, Chain A"/>
    <property type="match status" value="1"/>
</dbReference>
<dbReference type="InterPro" id="IPR002178">
    <property type="entry name" value="PTS_EIIA_type-2_dom"/>
</dbReference>
<dbReference type="PROSITE" id="PS51094">
    <property type="entry name" value="PTS_EIIA_TYPE_2"/>
    <property type="match status" value="1"/>
</dbReference>
<dbReference type="InterPro" id="IPR051541">
    <property type="entry name" value="PTS_SugarTrans_NitroReg"/>
</dbReference>
<sequence>MSNEADTIFYDVVMLRNVTTKEAAIHSLSEYLLKKGHVNEHYEHATIEREDTYPTGLPTKPIAIAIPHSKHENVIKQSVVLGISDQLIEFSEMGNSDSKLNVGILFLLALKGENGHINYLKNIVNYCKVEENIEKLYGVKSAEEALQIFVAEIVNAD</sequence>
<feature type="domain" description="PTS EIIA type-2" evidence="1">
    <location>
        <begin position="1"/>
        <end position="152"/>
    </location>
</feature>
<dbReference type="PANTHER" id="PTHR47738">
    <property type="entry name" value="PTS SYSTEM FRUCTOSE-LIKE EIIA COMPONENT-RELATED"/>
    <property type="match status" value="1"/>
</dbReference>
<evidence type="ECO:0000313" key="2">
    <source>
        <dbReference type="EMBL" id="SFL50920.1"/>
    </source>
</evidence>